<name>D2U3V8_9GAMM</name>
<protein>
    <submittedName>
        <fullName evidence="2">Uncharacterized protein</fullName>
    </submittedName>
</protein>
<keyword evidence="1" id="KW-0472">Membrane</keyword>
<dbReference type="AlphaFoldDB" id="D2U3V8"/>
<proteinExistence type="predicted"/>
<feature type="transmembrane region" description="Helical" evidence="1">
    <location>
        <begin position="35"/>
        <end position="54"/>
    </location>
</feature>
<keyword evidence="1" id="KW-0812">Transmembrane</keyword>
<evidence type="ECO:0000313" key="2">
    <source>
        <dbReference type="EMBL" id="CBA76122.1"/>
    </source>
</evidence>
<gene>
    <name evidence="2" type="ORF">ARN_33560</name>
</gene>
<reference evidence="2" key="1">
    <citation type="journal article" date="2010" name="Insect Mol. Biol.">
        <title>The draft genome sequence of Arsenophonus nasoniae, son-killer bacterium of Nasonia vitripennis, reveals genes associated with virulence and symbiosis.</title>
        <authorList>
            <person name="Wilkes T."/>
            <person name="Darby A.C."/>
            <person name="Choi J."/>
            <person name="Colborne J.K."/>
            <person name="Werren J.H."/>
            <person name="Hurst G.D.D."/>
        </authorList>
    </citation>
    <scope>NUCLEOTIDE SEQUENCE</scope>
</reference>
<keyword evidence="1" id="KW-1133">Transmembrane helix</keyword>
<accession>D2U3V8</accession>
<sequence>MMQILTLPWPNCLVSLLISVLFFDKLFYLKGIIPYTLLAAALGYFIEYFSCIVVI</sequence>
<evidence type="ECO:0000256" key="1">
    <source>
        <dbReference type="SAM" id="Phobius"/>
    </source>
</evidence>
<dbReference type="EMBL" id="FN545263">
    <property type="protein sequence ID" value="CBA76122.1"/>
    <property type="molecule type" value="Genomic_DNA"/>
</dbReference>
<organism evidence="2">
    <name type="scientific">Arsenophonus nasoniae</name>
    <name type="common">son-killer infecting Nasonia vitripennis</name>
    <dbReference type="NCBI Taxonomy" id="638"/>
    <lineage>
        <taxon>Bacteria</taxon>
        <taxon>Pseudomonadati</taxon>
        <taxon>Pseudomonadota</taxon>
        <taxon>Gammaproteobacteria</taxon>
        <taxon>Enterobacterales</taxon>
        <taxon>Morganellaceae</taxon>
        <taxon>Arsenophonus</taxon>
    </lineage>
</organism>